<dbReference type="Proteomes" id="UP000290289">
    <property type="component" value="Chromosome 6"/>
</dbReference>
<evidence type="ECO:0000256" key="2">
    <source>
        <dbReference type="ARBA" id="ARBA00005845"/>
    </source>
</evidence>
<dbReference type="CDD" id="cd00051">
    <property type="entry name" value="EFh"/>
    <property type="match status" value="1"/>
</dbReference>
<proteinExistence type="inferred from homology"/>
<dbReference type="SUPFAM" id="SSF47473">
    <property type="entry name" value="EF-hand"/>
    <property type="match status" value="1"/>
</dbReference>
<dbReference type="PANTHER" id="PTHR31906">
    <property type="entry name" value="PLASTID-LIPID-ASSOCIATED PROTEIN 4, CHLOROPLASTIC-RELATED"/>
    <property type="match status" value="1"/>
</dbReference>
<feature type="domain" description="EF-hand" evidence="9">
    <location>
        <begin position="439"/>
        <end position="474"/>
    </location>
</feature>
<accession>A0A498JPA1</accession>
<keyword evidence="11" id="KW-1185">Reference proteome</keyword>
<evidence type="ECO:0000313" key="11">
    <source>
        <dbReference type="Proteomes" id="UP000290289"/>
    </source>
</evidence>
<evidence type="ECO:0000256" key="8">
    <source>
        <dbReference type="SAM" id="MobiDB-lite"/>
    </source>
</evidence>
<keyword evidence="4" id="KW-0479">Metal-binding</keyword>
<keyword evidence="7" id="KW-0809">Transit peptide</keyword>
<dbReference type="InterPro" id="IPR002048">
    <property type="entry name" value="EF_hand_dom"/>
</dbReference>
<evidence type="ECO:0000256" key="7">
    <source>
        <dbReference type="ARBA" id="ARBA00022946"/>
    </source>
</evidence>
<dbReference type="InterPro" id="IPR011992">
    <property type="entry name" value="EF-hand-dom_pair"/>
</dbReference>
<protein>
    <recommendedName>
        <fullName evidence="9">EF-hand domain-containing protein</fullName>
    </recommendedName>
</protein>
<dbReference type="EMBL" id="RDQH01000332">
    <property type="protein sequence ID" value="RXH96965.1"/>
    <property type="molecule type" value="Genomic_DNA"/>
</dbReference>
<dbReference type="PROSITE" id="PS50222">
    <property type="entry name" value="EF_HAND_2"/>
    <property type="match status" value="4"/>
</dbReference>
<comment type="caution">
    <text evidence="10">The sequence shown here is derived from an EMBL/GenBank/DDBJ whole genome shotgun (WGS) entry which is preliminary data.</text>
</comment>
<evidence type="ECO:0000256" key="1">
    <source>
        <dbReference type="ARBA" id="ARBA00004474"/>
    </source>
</evidence>
<name>A0A498JPA1_MALDO</name>
<evidence type="ECO:0000256" key="5">
    <source>
        <dbReference type="ARBA" id="ARBA00022737"/>
    </source>
</evidence>
<comment type="similarity">
    <text evidence="2">Belongs to the PAP/fibrillin family.</text>
</comment>
<feature type="domain" description="EF-hand" evidence="9">
    <location>
        <begin position="363"/>
        <end position="398"/>
    </location>
</feature>
<feature type="region of interest" description="Disordered" evidence="8">
    <location>
        <begin position="13"/>
        <end position="105"/>
    </location>
</feature>
<feature type="domain" description="EF-hand" evidence="9">
    <location>
        <begin position="399"/>
        <end position="434"/>
    </location>
</feature>
<dbReference type="SMART" id="SM00054">
    <property type="entry name" value="EFh"/>
    <property type="match status" value="4"/>
</dbReference>
<reference evidence="10 11" key="1">
    <citation type="submission" date="2018-10" db="EMBL/GenBank/DDBJ databases">
        <title>A high-quality apple genome assembly.</title>
        <authorList>
            <person name="Hu J."/>
        </authorList>
    </citation>
    <scope>NUCLEOTIDE SEQUENCE [LARGE SCALE GENOMIC DNA]</scope>
    <source>
        <strain evidence="11">cv. HFTH1</strain>
        <tissue evidence="10">Young leaf</tissue>
    </source>
</reference>
<dbReference type="InterPro" id="IPR006843">
    <property type="entry name" value="PAP/fibrillin_dom"/>
</dbReference>
<evidence type="ECO:0000313" key="10">
    <source>
        <dbReference type="EMBL" id="RXH96965.1"/>
    </source>
</evidence>
<keyword evidence="3" id="KW-0934">Plastid</keyword>
<dbReference type="FunFam" id="1.10.238.10:FF:000235">
    <property type="entry name" value="Probable calcium-binding protein CML15"/>
    <property type="match status" value="1"/>
</dbReference>
<dbReference type="GO" id="GO:0005509">
    <property type="term" value="F:calcium ion binding"/>
    <property type="evidence" value="ECO:0007669"/>
    <property type="project" value="InterPro"/>
</dbReference>
<organism evidence="10 11">
    <name type="scientific">Malus domestica</name>
    <name type="common">Apple</name>
    <name type="synonym">Pyrus malus</name>
    <dbReference type="NCBI Taxonomy" id="3750"/>
    <lineage>
        <taxon>Eukaryota</taxon>
        <taxon>Viridiplantae</taxon>
        <taxon>Streptophyta</taxon>
        <taxon>Embryophyta</taxon>
        <taxon>Tracheophyta</taxon>
        <taxon>Spermatophyta</taxon>
        <taxon>Magnoliopsida</taxon>
        <taxon>eudicotyledons</taxon>
        <taxon>Gunneridae</taxon>
        <taxon>Pentapetalae</taxon>
        <taxon>rosids</taxon>
        <taxon>fabids</taxon>
        <taxon>Rosales</taxon>
        <taxon>Rosaceae</taxon>
        <taxon>Amygdaloideae</taxon>
        <taxon>Maleae</taxon>
        <taxon>Malus</taxon>
    </lineage>
</organism>
<evidence type="ECO:0000259" key="9">
    <source>
        <dbReference type="PROSITE" id="PS50222"/>
    </source>
</evidence>
<feature type="domain" description="EF-hand" evidence="9">
    <location>
        <begin position="475"/>
        <end position="510"/>
    </location>
</feature>
<keyword evidence="6" id="KW-0106">Calcium</keyword>
<feature type="compositionally biased region" description="Low complexity" evidence="8">
    <location>
        <begin position="13"/>
        <end position="26"/>
    </location>
</feature>
<feature type="compositionally biased region" description="Basic and acidic residues" evidence="8">
    <location>
        <begin position="62"/>
        <end position="89"/>
    </location>
</feature>
<dbReference type="InterPro" id="IPR018247">
    <property type="entry name" value="EF_Hand_1_Ca_BS"/>
</dbReference>
<evidence type="ECO:0000256" key="4">
    <source>
        <dbReference type="ARBA" id="ARBA00022723"/>
    </source>
</evidence>
<sequence length="514" mass="55523">MALNLIFTSHSSSPLLSKNLLNSPSSFPTPKFQSFSLLSPNPNPKLPSLRLRASPSGDTPTDGDRPTKITDEWGEKADPEPEPRSKLSESDPPQNEDEWGGGGDGVVEVGNGSAAKTEVAIEEKVDGKLSELKRGLVDTVYGTEFGFRAGSEVRAEALEFVSQLEAANPNPAPTENPGLLDGNWVLLYTASSELLPLLAAGGTPLLKVNKITQAINSSSLTILNSTTLSSPFASFSFSASASFEVRSPSRIQVEFKEGSFQPPEIKSSVDLPQEVEIFGQKINLSPVQQTLNPLQDAVAGISRTISGQPPLKVPVPGERTKSWLLITYLDEDLRISRGDGGGGRFELEHLVMSNKQPVKLDDDQIADLREIFRSFDRNNDGSLTQLELGSLLRSLGLKPGPEQLDALIQKADTNSNGLVEFSEFVGLVAPELLSAKSPYTEDQLRQLFRMFDRDGNGFITAAELAHSMAKLGHALTAEELTGMIKEADTDGDGRINFQEFAHAITSAAFDNSWS</sequence>
<evidence type="ECO:0000256" key="6">
    <source>
        <dbReference type="ARBA" id="ARBA00022837"/>
    </source>
</evidence>
<dbReference type="STRING" id="3750.A0A498JPA1"/>
<gene>
    <name evidence="10" type="ORF">DVH24_035633</name>
</gene>
<dbReference type="Pfam" id="PF04755">
    <property type="entry name" value="PAP_fibrillin"/>
    <property type="match status" value="1"/>
</dbReference>
<dbReference type="GO" id="GO:0009536">
    <property type="term" value="C:plastid"/>
    <property type="evidence" value="ECO:0007669"/>
    <property type="project" value="UniProtKB-SubCell"/>
</dbReference>
<dbReference type="Gene3D" id="1.10.238.10">
    <property type="entry name" value="EF-hand"/>
    <property type="match status" value="2"/>
</dbReference>
<dbReference type="Pfam" id="PF13499">
    <property type="entry name" value="EF-hand_7"/>
    <property type="match status" value="2"/>
</dbReference>
<dbReference type="AlphaFoldDB" id="A0A498JPA1"/>
<evidence type="ECO:0000256" key="3">
    <source>
        <dbReference type="ARBA" id="ARBA00022640"/>
    </source>
</evidence>
<comment type="subcellular location">
    <subcellularLocation>
        <location evidence="1">Plastid</location>
    </subcellularLocation>
</comment>
<dbReference type="FunFam" id="1.10.238.10:FF:000123">
    <property type="entry name" value="probable calcium-binding protein CML18"/>
    <property type="match status" value="1"/>
</dbReference>
<dbReference type="PROSITE" id="PS00018">
    <property type="entry name" value="EF_HAND_1"/>
    <property type="match status" value="4"/>
</dbReference>
<keyword evidence="5" id="KW-0677">Repeat</keyword>
<dbReference type="InterPro" id="IPR039633">
    <property type="entry name" value="PAP"/>
</dbReference>